<dbReference type="EMBL" id="JAYMYR010000040">
    <property type="protein sequence ID" value="KAK7326896.1"/>
    <property type="molecule type" value="Genomic_DNA"/>
</dbReference>
<evidence type="ECO:0008006" key="4">
    <source>
        <dbReference type="Google" id="ProtNLM"/>
    </source>
</evidence>
<feature type="region of interest" description="Disordered" evidence="1">
    <location>
        <begin position="756"/>
        <end position="789"/>
    </location>
</feature>
<dbReference type="AntiFam" id="ANF00034">
    <property type="entry name" value="Antisense to 5.8S rRNA"/>
</dbReference>
<evidence type="ECO:0000256" key="1">
    <source>
        <dbReference type="SAM" id="MobiDB-lite"/>
    </source>
</evidence>
<feature type="compositionally biased region" description="Basic and acidic residues" evidence="1">
    <location>
        <begin position="840"/>
        <end position="871"/>
    </location>
</feature>
<feature type="compositionally biased region" description="Basic and acidic residues" evidence="1">
    <location>
        <begin position="101"/>
        <end position="113"/>
    </location>
</feature>
<feature type="region of interest" description="Disordered" evidence="1">
    <location>
        <begin position="554"/>
        <end position="577"/>
    </location>
</feature>
<proteinExistence type="predicted"/>
<feature type="region of interest" description="Disordered" evidence="1">
    <location>
        <begin position="358"/>
        <end position="380"/>
    </location>
</feature>
<dbReference type="PANTHER" id="PTHR47188">
    <property type="entry name" value="PROTEIN TAR1"/>
    <property type="match status" value="1"/>
</dbReference>
<dbReference type="PANTHER" id="PTHR47188:SF1">
    <property type="entry name" value="PROTEIN TAR1"/>
    <property type="match status" value="1"/>
</dbReference>
<dbReference type="GO" id="GO:0043457">
    <property type="term" value="P:regulation of cellular respiration"/>
    <property type="evidence" value="ECO:0007669"/>
    <property type="project" value="InterPro"/>
</dbReference>
<evidence type="ECO:0000313" key="2">
    <source>
        <dbReference type="EMBL" id="KAK7326896.1"/>
    </source>
</evidence>
<accession>A0AAN9L0S5</accession>
<keyword evidence="3" id="KW-1185">Reference proteome</keyword>
<sequence>MIGRADIEGSKSNVAMNAWLPQASYPCGNFSDTSSFKFRRTKGSIGHAFTVRIRTGNQNQTSFYPFVPHEISVLVELILGHLRYLLTDVPPQPNSPPDNVFRPDRPAEADLGSKKRGSAPPPIHGISKITGPKGPVPNPSPDRHATTRSRRGSSSSSPPTADGFGTGTPVPSPQSQSFSRGYGSILPTSLAYIVPSTRGCSPWRPDAVMSTTGRGRHSVLRIFKGRRGRTGHHATCGALPAAGPYLRLSRFQGGQAICTDDRSARAHALGFTATAAPSYSSGLGPCPDGRVSAQLGTVTQLPVHPASPVLLTKNGPLGALDSVARLNRAAVPRTICTSVSLRASTRVSSGFAPLRHSSPSFGSRQVCSHSNPSQKIRVGRRCNPQGDPTNQLPCALRVYSPVDSHTCQTPWSVFQDGPNGEPTGRRPERARAETRHEARAAVHNRNDDVSTSISTARALGHRCNPRRSMSRVDRRTGSHRSTSDRDTSPAPIRFPPDNFKHSLTLFSKSFSSFPRGTCSLSVSRLYLALDGIYRPIGAAFPNNPTRRQRLVVRQGPGTTGLSPSLAPPSRGLGPGPPLRTLLQTTIRTPKATDSHGGLFPVRSPLLGESLLVSFPPLIDMLKLSGRALSLMALGATCVQRLDGSRDSAIHTKYRISLRSSSMQEPRYPLPRVILHNIAGVSVLSGDTGLRPDAPSRPPALSTTHTGGRAPAVVRCSVDFSPRRGQRTAHVAAIRTLHRTIQSACFEHSNFFKVTAPEARPGQLRPGAHRRQKGRPDRCTPEADRSTQPKPFLRLPLRNRTLILRHPSPPWINQVASIRVAPAPARVGRLCSSLPHTRPSHIADRESSKHRERDRSPKEGWQREGCVSDRSMHGAWSQPTTTSSLQLTHPRVRKTPHHETVHPPLAVGKWANGNIK</sequence>
<name>A0AAN9L0S5_PHACN</name>
<feature type="compositionally biased region" description="Basic and acidic residues" evidence="1">
    <location>
        <begin position="470"/>
        <end position="487"/>
    </location>
</feature>
<feature type="compositionally biased region" description="Polar residues" evidence="1">
    <location>
        <begin position="358"/>
        <end position="374"/>
    </location>
</feature>
<reference evidence="2 3" key="1">
    <citation type="submission" date="2024-01" db="EMBL/GenBank/DDBJ databases">
        <title>The genomes of 5 underutilized Papilionoideae crops provide insights into root nodulation and disease resistanc.</title>
        <authorList>
            <person name="Jiang F."/>
        </authorList>
    </citation>
    <scope>NUCLEOTIDE SEQUENCE [LARGE SCALE GENOMIC DNA]</scope>
    <source>
        <strain evidence="2">JINMINGXINNONG_FW02</strain>
        <tissue evidence="2">Leaves</tissue>
    </source>
</reference>
<comment type="caution">
    <text evidence="2">The sequence shown here is derived from an EMBL/GenBank/DDBJ whole genome shotgun (WGS) entry which is preliminary data.</text>
</comment>
<feature type="compositionally biased region" description="Basic residues" evidence="1">
    <location>
        <begin position="459"/>
        <end position="469"/>
    </location>
</feature>
<feature type="compositionally biased region" description="Basic and acidic residues" evidence="1">
    <location>
        <begin position="773"/>
        <end position="786"/>
    </location>
</feature>
<evidence type="ECO:0000313" key="3">
    <source>
        <dbReference type="Proteomes" id="UP001374584"/>
    </source>
</evidence>
<feature type="region of interest" description="Disordered" evidence="1">
    <location>
        <begin position="829"/>
        <end position="915"/>
    </location>
</feature>
<feature type="region of interest" description="Disordered" evidence="1">
    <location>
        <begin position="443"/>
        <end position="497"/>
    </location>
</feature>
<organism evidence="2 3">
    <name type="scientific">Phaseolus coccineus</name>
    <name type="common">Scarlet runner bean</name>
    <name type="synonym">Phaseolus multiflorus</name>
    <dbReference type="NCBI Taxonomy" id="3886"/>
    <lineage>
        <taxon>Eukaryota</taxon>
        <taxon>Viridiplantae</taxon>
        <taxon>Streptophyta</taxon>
        <taxon>Embryophyta</taxon>
        <taxon>Tracheophyta</taxon>
        <taxon>Spermatophyta</taxon>
        <taxon>Magnoliopsida</taxon>
        <taxon>eudicotyledons</taxon>
        <taxon>Gunneridae</taxon>
        <taxon>Pentapetalae</taxon>
        <taxon>rosids</taxon>
        <taxon>fabids</taxon>
        <taxon>Fabales</taxon>
        <taxon>Fabaceae</taxon>
        <taxon>Papilionoideae</taxon>
        <taxon>50 kb inversion clade</taxon>
        <taxon>NPAAA clade</taxon>
        <taxon>indigoferoid/millettioid clade</taxon>
        <taxon>Phaseoleae</taxon>
        <taxon>Phaseolus</taxon>
    </lineage>
</organism>
<feature type="region of interest" description="Disordered" evidence="1">
    <location>
        <begin position="410"/>
        <end position="431"/>
    </location>
</feature>
<dbReference type="Proteomes" id="UP001374584">
    <property type="component" value="Unassembled WGS sequence"/>
</dbReference>
<dbReference type="AlphaFoldDB" id="A0AAN9L0S5"/>
<feature type="compositionally biased region" description="Low complexity" evidence="1">
    <location>
        <begin position="560"/>
        <end position="571"/>
    </location>
</feature>
<feature type="compositionally biased region" description="Low complexity" evidence="1">
    <location>
        <begin position="876"/>
        <end position="887"/>
    </location>
</feature>
<gene>
    <name evidence="2" type="ORF">VNO80_32134</name>
</gene>
<feature type="region of interest" description="Disordered" evidence="1">
    <location>
        <begin position="90"/>
        <end position="181"/>
    </location>
</feature>
<protein>
    <recommendedName>
        <fullName evidence="4">Senescence-associated protein</fullName>
    </recommendedName>
</protein>
<dbReference type="InterPro" id="IPR044792">
    <property type="entry name" value="TAR1"/>
</dbReference>